<gene>
    <name evidence="2" type="ORF">SVIO_002250</name>
</gene>
<keyword evidence="1" id="KW-0456">Lyase</keyword>
<dbReference type="Gene3D" id="3.20.20.70">
    <property type="entry name" value="Aldolase class I"/>
    <property type="match status" value="1"/>
</dbReference>
<dbReference type="CDD" id="cd00408">
    <property type="entry name" value="DHDPS-like"/>
    <property type="match status" value="1"/>
</dbReference>
<sequence>MELTMTPTGAVSWRGYWPAAPTPFAADGSLDQSAWRELLRLYAEHGVHGVLVNGTTGEWFSQTPDERRRVAEIAVTELSGQIPVVIGCGAYTADESARYGEHARSIGADGILTTPPPYVHPSQDEIHAFYATLARAVDLPLMVYNWPRGTAVDITVDTLAKLADLDTVVAVKDSSGDELKVADTCAALAGKVQVFGRFIHRRGMAVMAEFGGAGNIDGGGLGALFAVPFYEAYWAGDLDRAREWSARYERLVNLLVNDDYSSRFASPTSQLKAAMRLLGQPGGTYAPAAPPGGPVRAAQPVRGARRGRAASLFHQHRKKVNRPCADFSSRPPPPPCF</sequence>
<dbReference type="InterPro" id="IPR002220">
    <property type="entry name" value="DapA-like"/>
</dbReference>
<dbReference type="SUPFAM" id="SSF51569">
    <property type="entry name" value="Aldolase"/>
    <property type="match status" value="1"/>
</dbReference>
<dbReference type="GO" id="GO:0019262">
    <property type="term" value="P:N-acetylneuraminate catabolic process"/>
    <property type="evidence" value="ECO:0007669"/>
    <property type="project" value="TreeGrafter"/>
</dbReference>
<protein>
    <recommendedName>
        <fullName evidence="4">Dihydrodipicolinate synthase family protein</fullName>
    </recommendedName>
</protein>
<evidence type="ECO:0000256" key="1">
    <source>
        <dbReference type="ARBA" id="ARBA00023239"/>
    </source>
</evidence>
<dbReference type="Proteomes" id="UP000301309">
    <property type="component" value="Unassembled WGS sequence"/>
</dbReference>
<name>A0A4D4KLZ1_STRVO</name>
<dbReference type="PANTHER" id="PTHR42849:SF1">
    <property type="entry name" value="N-ACETYLNEURAMINATE LYASE"/>
    <property type="match status" value="1"/>
</dbReference>
<dbReference type="SMART" id="SM01130">
    <property type="entry name" value="DHDPS"/>
    <property type="match status" value="1"/>
</dbReference>
<evidence type="ECO:0008006" key="4">
    <source>
        <dbReference type="Google" id="ProtNLM"/>
    </source>
</evidence>
<dbReference type="GO" id="GO:0008747">
    <property type="term" value="F:N-acetylneuraminate lyase activity"/>
    <property type="evidence" value="ECO:0007669"/>
    <property type="project" value="TreeGrafter"/>
</dbReference>
<dbReference type="GO" id="GO:0005829">
    <property type="term" value="C:cytosol"/>
    <property type="evidence" value="ECO:0007669"/>
    <property type="project" value="TreeGrafter"/>
</dbReference>
<dbReference type="InterPro" id="IPR013785">
    <property type="entry name" value="Aldolase_TIM"/>
</dbReference>
<keyword evidence="3" id="KW-1185">Reference proteome</keyword>
<dbReference type="PRINTS" id="PR00146">
    <property type="entry name" value="DHPICSNTHASE"/>
</dbReference>
<organism evidence="2 3">
    <name type="scientific">Streptomyces violaceusniger</name>
    <dbReference type="NCBI Taxonomy" id="68280"/>
    <lineage>
        <taxon>Bacteria</taxon>
        <taxon>Bacillati</taxon>
        <taxon>Actinomycetota</taxon>
        <taxon>Actinomycetes</taxon>
        <taxon>Kitasatosporales</taxon>
        <taxon>Streptomycetaceae</taxon>
        <taxon>Streptomyces</taxon>
        <taxon>Streptomyces violaceusniger group</taxon>
    </lineage>
</organism>
<dbReference type="Pfam" id="PF00701">
    <property type="entry name" value="DHDPS"/>
    <property type="match status" value="1"/>
</dbReference>
<accession>A0A4D4KLZ1</accession>
<proteinExistence type="predicted"/>
<comment type="caution">
    <text evidence="2">The sequence shown here is derived from an EMBL/GenBank/DDBJ whole genome shotgun (WGS) entry which is preliminary data.</text>
</comment>
<dbReference type="AlphaFoldDB" id="A0A4D4KLZ1"/>
<dbReference type="PANTHER" id="PTHR42849">
    <property type="entry name" value="N-ACETYLNEURAMINATE LYASE"/>
    <property type="match status" value="1"/>
</dbReference>
<reference evidence="2 3" key="1">
    <citation type="journal article" date="2020" name="Int. J. Syst. Evol. Microbiol.">
        <title>Reclassification of Streptomyces castelarensis and Streptomyces sporoclivatus as later heterotypic synonyms of Streptomyces antimycoticus.</title>
        <authorList>
            <person name="Komaki H."/>
            <person name="Tamura T."/>
        </authorList>
    </citation>
    <scope>NUCLEOTIDE SEQUENCE [LARGE SCALE GENOMIC DNA]</scope>
    <source>
        <strain evidence="2 3">NBRC 13459</strain>
    </source>
</reference>
<evidence type="ECO:0000313" key="3">
    <source>
        <dbReference type="Proteomes" id="UP000301309"/>
    </source>
</evidence>
<evidence type="ECO:0000313" key="2">
    <source>
        <dbReference type="EMBL" id="GDY49602.1"/>
    </source>
</evidence>
<dbReference type="EMBL" id="BJHW01000001">
    <property type="protein sequence ID" value="GDY49602.1"/>
    <property type="molecule type" value="Genomic_DNA"/>
</dbReference>